<gene>
    <name evidence="3" type="ORF">JOF53_008391</name>
</gene>
<evidence type="ECO:0000259" key="2">
    <source>
        <dbReference type="Pfam" id="PF00582"/>
    </source>
</evidence>
<name>A0ABS5ASF5_9PSEU</name>
<dbReference type="RefSeq" id="WP_086780803.1">
    <property type="nucleotide sequence ID" value="NZ_JAGIOO010000001.1"/>
</dbReference>
<dbReference type="SUPFAM" id="SSF52402">
    <property type="entry name" value="Adenine nucleotide alpha hydrolases-like"/>
    <property type="match status" value="2"/>
</dbReference>
<comment type="similarity">
    <text evidence="1">Belongs to the universal stress protein A family.</text>
</comment>
<evidence type="ECO:0000256" key="1">
    <source>
        <dbReference type="ARBA" id="ARBA00008791"/>
    </source>
</evidence>
<sequence>MADQDRHRRVVVGVDGRRCGWSALEWAAGEAVRHRCGLVVVHCWTPRRVTGPPGGTVLPAYVDLDRPGQGAQHIMAEALARVRRLAGDLPVSGHLRPGLPAPGLLAQARPEDLLVLGARSRHRFTVRLLGSTITDLVERAPCALAVLPATEPVPPGAFAGHVLIGVDDSPGATAATRLGFAEAVAANAPVAVVHAYLSEHTGSVIDEDTLEAHAVPHPPGHALLQAAIEPYRHDGPHIRRSCLTGDPATVLAEATAGARLLVLGRHHRPWPHRPVVRLSDTVLAHAHCPVLLTAPVPLPTASRAARRSWRGDS</sequence>
<dbReference type="Pfam" id="PF00582">
    <property type="entry name" value="Usp"/>
    <property type="match status" value="2"/>
</dbReference>
<dbReference type="InterPro" id="IPR006016">
    <property type="entry name" value="UspA"/>
</dbReference>
<feature type="domain" description="UspA" evidence="2">
    <location>
        <begin position="8"/>
        <end position="147"/>
    </location>
</feature>
<dbReference type="EMBL" id="JAGIOO010000001">
    <property type="protein sequence ID" value="MBP2479519.1"/>
    <property type="molecule type" value="Genomic_DNA"/>
</dbReference>
<dbReference type="PANTHER" id="PTHR46268:SF6">
    <property type="entry name" value="UNIVERSAL STRESS PROTEIN UP12"/>
    <property type="match status" value="1"/>
</dbReference>
<proteinExistence type="inferred from homology"/>
<dbReference type="PANTHER" id="PTHR46268">
    <property type="entry name" value="STRESS RESPONSE PROTEIN NHAX"/>
    <property type="match status" value="1"/>
</dbReference>
<dbReference type="Gene3D" id="3.40.50.620">
    <property type="entry name" value="HUPs"/>
    <property type="match status" value="2"/>
</dbReference>
<dbReference type="Proteomes" id="UP001519363">
    <property type="component" value="Unassembled WGS sequence"/>
</dbReference>
<comment type="caution">
    <text evidence="3">The sequence shown here is derived from an EMBL/GenBank/DDBJ whole genome shotgun (WGS) entry which is preliminary data.</text>
</comment>
<keyword evidence="4" id="KW-1185">Reference proteome</keyword>
<dbReference type="InterPro" id="IPR006015">
    <property type="entry name" value="Universal_stress_UspA"/>
</dbReference>
<dbReference type="InterPro" id="IPR014729">
    <property type="entry name" value="Rossmann-like_a/b/a_fold"/>
</dbReference>
<evidence type="ECO:0000313" key="3">
    <source>
        <dbReference type="EMBL" id="MBP2479519.1"/>
    </source>
</evidence>
<organism evidence="3 4">
    <name type="scientific">Crossiella equi</name>
    <dbReference type="NCBI Taxonomy" id="130796"/>
    <lineage>
        <taxon>Bacteria</taxon>
        <taxon>Bacillati</taxon>
        <taxon>Actinomycetota</taxon>
        <taxon>Actinomycetes</taxon>
        <taxon>Pseudonocardiales</taxon>
        <taxon>Pseudonocardiaceae</taxon>
        <taxon>Crossiella</taxon>
    </lineage>
</organism>
<evidence type="ECO:0000313" key="4">
    <source>
        <dbReference type="Proteomes" id="UP001519363"/>
    </source>
</evidence>
<protein>
    <submittedName>
        <fullName evidence="3">Nucleotide-binding universal stress UspA family protein</fullName>
    </submittedName>
</protein>
<reference evidence="3 4" key="1">
    <citation type="submission" date="2021-03" db="EMBL/GenBank/DDBJ databases">
        <title>Sequencing the genomes of 1000 actinobacteria strains.</title>
        <authorList>
            <person name="Klenk H.-P."/>
        </authorList>
    </citation>
    <scope>NUCLEOTIDE SEQUENCE [LARGE SCALE GENOMIC DNA]</scope>
    <source>
        <strain evidence="3 4">DSM 44580</strain>
    </source>
</reference>
<dbReference type="PRINTS" id="PR01438">
    <property type="entry name" value="UNVRSLSTRESS"/>
</dbReference>
<accession>A0ABS5ASF5</accession>
<feature type="domain" description="UspA" evidence="2">
    <location>
        <begin position="161"/>
        <end position="292"/>
    </location>
</feature>